<evidence type="ECO:0000313" key="1">
    <source>
        <dbReference type="EMBL" id="CAB4134864.1"/>
    </source>
</evidence>
<dbReference type="EMBL" id="LR796295">
    <property type="protein sequence ID" value="CAB4134864.1"/>
    <property type="molecule type" value="Genomic_DNA"/>
</dbReference>
<proteinExistence type="predicted"/>
<name>A0A6J5LJY0_9CAUD</name>
<protein>
    <submittedName>
        <fullName evidence="1">Uncharacterized protein</fullName>
    </submittedName>
</protein>
<accession>A0A6J5LJY0</accession>
<gene>
    <name evidence="1" type="ORF">UFOVP281_15</name>
</gene>
<reference evidence="1" key="1">
    <citation type="submission" date="2020-04" db="EMBL/GenBank/DDBJ databases">
        <authorList>
            <person name="Chiriac C."/>
            <person name="Salcher M."/>
            <person name="Ghai R."/>
            <person name="Kavagutti S V."/>
        </authorList>
    </citation>
    <scope>NUCLEOTIDE SEQUENCE</scope>
</reference>
<sequence length="87" mass="9971">MARPGAEILLSRQLDDFTGIEVLDAEGLYAVLYKDLPFNLKTESWTERGQLKKYVRTTYPNKKPAENLAAKLNKDFFTTEFSVVKIL</sequence>
<organism evidence="1">
    <name type="scientific">uncultured Caudovirales phage</name>
    <dbReference type="NCBI Taxonomy" id="2100421"/>
    <lineage>
        <taxon>Viruses</taxon>
        <taxon>Duplodnaviria</taxon>
        <taxon>Heunggongvirae</taxon>
        <taxon>Uroviricota</taxon>
        <taxon>Caudoviricetes</taxon>
        <taxon>Peduoviridae</taxon>
        <taxon>Maltschvirus</taxon>
        <taxon>Maltschvirus maltsch</taxon>
    </lineage>
</organism>